<feature type="compositionally biased region" description="Polar residues" evidence="1">
    <location>
        <begin position="115"/>
        <end position="124"/>
    </location>
</feature>
<keyword evidence="2" id="KW-0732">Signal</keyword>
<feature type="region of interest" description="Disordered" evidence="1">
    <location>
        <begin position="101"/>
        <end position="124"/>
    </location>
</feature>
<name>A0ABU5EQE9_9FLAO</name>
<dbReference type="Proteomes" id="UP001285855">
    <property type="component" value="Unassembled WGS sequence"/>
</dbReference>
<dbReference type="InterPro" id="IPR025411">
    <property type="entry name" value="DUF4136"/>
</dbReference>
<evidence type="ECO:0000313" key="4">
    <source>
        <dbReference type="EMBL" id="MDY2586907.1"/>
    </source>
</evidence>
<feature type="signal peptide" evidence="2">
    <location>
        <begin position="1"/>
        <end position="20"/>
    </location>
</feature>
<evidence type="ECO:0000259" key="3">
    <source>
        <dbReference type="Pfam" id="PF13590"/>
    </source>
</evidence>
<dbReference type="EMBL" id="JAXDAE010000004">
    <property type="protein sequence ID" value="MDY2586907.1"/>
    <property type="molecule type" value="Genomic_DNA"/>
</dbReference>
<comment type="caution">
    <text evidence="4">The sequence shown here is derived from an EMBL/GenBank/DDBJ whole genome shotgun (WGS) entry which is preliminary data.</text>
</comment>
<dbReference type="Gene3D" id="3.30.160.670">
    <property type="match status" value="1"/>
</dbReference>
<gene>
    <name evidence="4" type="ORF">SNF14_06120</name>
</gene>
<accession>A0ABU5EQE9</accession>
<proteinExistence type="predicted"/>
<keyword evidence="5" id="KW-1185">Reference proteome</keyword>
<protein>
    <submittedName>
        <fullName evidence="4">DUF4136 domain-containing protein</fullName>
    </submittedName>
</protein>
<evidence type="ECO:0000256" key="2">
    <source>
        <dbReference type="SAM" id="SignalP"/>
    </source>
</evidence>
<evidence type="ECO:0000256" key="1">
    <source>
        <dbReference type="SAM" id="MobiDB-lite"/>
    </source>
</evidence>
<feature type="chain" id="PRO_5045057406" evidence="2">
    <location>
        <begin position="21"/>
        <end position="198"/>
    </location>
</feature>
<dbReference type="Pfam" id="PF13590">
    <property type="entry name" value="DUF4136"/>
    <property type="match status" value="1"/>
</dbReference>
<evidence type="ECO:0000313" key="5">
    <source>
        <dbReference type="Proteomes" id="UP001285855"/>
    </source>
</evidence>
<feature type="domain" description="DUF4136" evidence="3">
    <location>
        <begin position="30"/>
        <end position="197"/>
    </location>
</feature>
<dbReference type="RefSeq" id="WP_320555283.1">
    <property type="nucleotide sequence ID" value="NZ_JAXDAE010000004.1"/>
</dbReference>
<organism evidence="4 5">
    <name type="scientific">Winogradskyella aquimaris</name>
    <dbReference type="NCBI Taxonomy" id="864074"/>
    <lineage>
        <taxon>Bacteria</taxon>
        <taxon>Pseudomonadati</taxon>
        <taxon>Bacteroidota</taxon>
        <taxon>Flavobacteriia</taxon>
        <taxon>Flavobacteriales</taxon>
        <taxon>Flavobacteriaceae</taxon>
        <taxon>Winogradskyella</taxon>
    </lineage>
</organism>
<sequence length="198" mass="22368">MKTISKILVFFGLLTLVNCASNVTSKKYTDDDFKTFKTFAYLPNTSVELNEFNAKVDQSIEESLIATMNTKMIEKGFSVDTDNPDLLVLLSTSNEIRSNLRGRSNNYYEQAPTDGGSTSGNSPNYASVTATDYKRYFRSSEDALNNQPYKEGTLIVQVFNKTTKELVWVGMAENFRAHISDPTLMTRMINEIFKKFPV</sequence>
<reference evidence="4 5" key="1">
    <citation type="submission" date="2023-11" db="EMBL/GenBank/DDBJ databases">
        <title>Winogradskyella pelagius sp. nov., isolated from coastal sediment.</title>
        <authorList>
            <person name="Li F."/>
        </authorList>
    </citation>
    <scope>NUCLEOTIDE SEQUENCE [LARGE SCALE GENOMIC DNA]</scope>
    <source>
        <strain evidence="4 5">KCTC 23502</strain>
    </source>
</reference>